<organism evidence="1 2">
    <name type="scientific">Daphnia magna</name>
    <dbReference type="NCBI Taxonomy" id="35525"/>
    <lineage>
        <taxon>Eukaryota</taxon>
        <taxon>Metazoa</taxon>
        <taxon>Ecdysozoa</taxon>
        <taxon>Arthropoda</taxon>
        <taxon>Crustacea</taxon>
        <taxon>Branchiopoda</taxon>
        <taxon>Diplostraca</taxon>
        <taxon>Cladocera</taxon>
        <taxon>Anomopoda</taxon>
        <taxon>Daphniidae</taxon>
        <taxon>Daphnia</taxon>
    </lineage>
</organism>
<protein>
    <submittedName>
        <fullName evidence="1">Uncharacterized protein</fullName>
    </submittedName>
</protein>
<evidence type="ECO:0000313" key="1">
    <source>
        <dbReference type="EMBL" id="KAK4024409.1"/>
    </source>
</evidence>
<accession>A0ABR0AH06</accession>
<evidence type="ECO:0000313" key="2">
    <source>
        <dbReference type="Proteomes" id="UP001234178"/>
    </source>
</evidence>
<comment type="caution">
    <text evidence="1">The sequence shown here is derived from an EMBL/GenBank/DDBJ whole genome shotgun (WGS) entry which is preliminary data.</text>
</comment>
<gene>
    <name evidence="1" type="ORF">OUZ56_009831</name>
</gene>
<dbReference type="Proteomes" id="UP001234178">
    <property type="component" value="Unassembled WGS sequence"/>
</dbReference>
<dbReference type="EMBL" id="JAOYFB010000037">
    <property type="protein sequence ID" value="KAK4024409.1"/>
    <property type="molecule type" value="Genomic_DNA"/>
</dbReference>
<sequence length="181" mass="20511">MPMPVSLLTRSLPITTDQTHSVVCLLETLDTSANVNVLHVGYVIRTYCNPVFVFYPPLSCVSVLVINTYARLKGYSTLHSSHGEPLNAENVNEEIDQHINQCFVGWRYFENAFLKVTPILKRYYIKSGIKSISIPLPIHIERQASTSINLKKMTGCFTHRSHFSSFWAVGLNQLELCLHLT</sequence>
<name>A0ABR0AH06_9CRUS</name>
<reference evidence="1 2" key="1">
    <citation type="journal article" date="2023" name="Nucleic Acids Res.">
        <title>The hologenome of Daphnia magna reveals possible DNA methylation and microbiome-mediated evolution of the host genome.</title>
        <authorList>
            <person name="Chaturvedi A."/>
            <person name="Li X."/>
            <person name="Dhandapani V."/>
            <person name="Marshall H."/>
            <person name="Kissane S."/>
            <person name="Cuenca-Cambronero M."/>
            <person name="Asole G."/>
            <person name="Calvet F."/>
            <person name="Ruiz-Romero M."/>
            <person name="Marangio P."/>
            <person name="Guigo R."/>
            <person name="Rago D."/>
            <person name="Mirbahai L."/>
            <person name="Eastwood N."/>
            <person name="Colbourne J.K."/>
            <person name="Zhou J."/>
            <person name="Mallon E."/>
            <person name="Orsini L."/>
        </authorList>
    </citation>
    <scope>NUCLEOTIDE SEQUENCE [LARGE SCALE GENOMIC DNA]</scope>
    <source>
        <strain evidence="1">LRV0_1</strain>
    </source>
</reference>
<proteinExistence type="predicted"/>
<keyword evidence="2" id="KW-1185">Reference proteome</keyword>